<dbReference type="Pfam" id="PF02469">
    <property type="entry name" value="Fasciclin"/>
    <property type="match status" value="1"/>
</dbReference>
<comment type="caution">
    <text evidence="3">The sequence shown here is derived from an EMBL/GenBank/DDBJ whole genome shotgun (WGS) entry which is preliminary data.</text>
</comment>
<dbReference type="PROSITE" id="PS50213">
    <property type="entry name" value="FAS1"/>
    <property type="match status" value="1"/>
</dbReference>
<proteinExistence type="predicted"/>
<feature type="signal peptide" evidence="1">
    <location>
        <begin position="1"/>
        <end position="23"/>
    </location>
</feature>
<dbReference type="EMBL" id="JAUKPO010000013">
    <property type="protein sequence ID" value="MDO1448672.1"/>
    <property type="molecule type" value="Genomic_DNA"/>
</dbReference>
<keyword evidence="1" id="KW-0732">Signal</keyword>
<dbReference type="PANTHER" id="PTHR10900">
    <property type="entry name" value="PERIOSTIN-RELATED"/>
    <property type="match status" value="1"/>
</dbReference>
<dbReference type="PANTHER" id="PTHR10900:SF77">
    <property type="entry name" value="FI19380P1"/>
    <property type="match status" value="1"/>
</dbReference>
<evidence type="ECO:0000313" key="3">
    <source>
        <dbReference type="EMBL" id="MDO1448672.1"/>
    </source>
</evidence>
<dbReference type="InterPro" id="IPR036378">
    <property type="entry name" value="FAS1_dom_sf"/>
</dbReference>
<dbReference type="Gene3D" id="2.30.180.10">
    <property type="entry name" value="FAS1 domain"/>
    <property type="match status" value="1"/>
</dbReference>
<organism evidence="3 4">
    <name type="scientific">Rhodocytophaga aerolata</name>
    <dbReference type="NCBI Taxonomy" id="455078"/>
    <lineage>
        <taxon>Bacteria</taxon>
        <taxon>Pseudomonadati</taxon>
        <taxon>Bacteroidota</taxon>
        <taxon>Cytophagia</taxon>
        <taxon>Cytophagales</taxon>
        <taxon>Rhodocytophagaceae</taxon>
        <taxon>Rhodocytophaga</taxon>
    </lineage>
</organism>
<evidence type="ECO:0000259" key="2">
    <source>
        <dbReference type="PROSITE" id="PS50213"/>
    </source>
</evidence>
<name>A0ABT8R9B8_9BACT</name>
<reference evidence="3" key="1">
    <citation type="submission" date="2023-07" db="EMBL/GenBank/DDBJ databases">
        <title>The genome sequence of Rhodocytophaga aerolata KACC 12507.</title>
        <authorList>
            <person name="Zhang X."/>
        </authorList>
    </citation>
    <scope>NUCLEOTIDE SEQUENCE</scope>
    <source>
        <strain evidence="3">KACC 12507</strain>
    </source>
</reference>
<dbReference type="InterPro" id="IPR050904">
    <property type="entry name" value="Adhesion/Biosynth-related"/>
</dbReference>
<protein>
    <submittedName>
        <fullName evidence="3">Fasciclin domain-containing protein</fullName>
    </submittedName>
</protein>
<dbReference type="SUPFAM" id="SSF82153">
    <property type="entry name" value="FAS1 domain"/>
    <property type="match status" value="1"/>
</dbReference>
<keyword evidence="4" id="KW-1185">Reference proteome</keyword>
<dbReference type="RefSeq" id="WP_302039472.1">
    <property type="nucleotide sequence ID" value="NZ_JAUKPO010000013.1"/>
</dbReference>
<feature type="domain" description="FAS1" evidence="2">
    <location>
        <begin position="39"/>
        <end position="173"/>
    </location>
</feature>
<evidence type="ECO:0000256" key="1">
    <source>
        <dbReference type="SAM" id="SignalP"/>
    </source>
</evidence>
<feature type="chain" id="PRO_5046784081" evidence="1">
    <location>
        <begin position="24"/>
        <end position="185"/>
    </location>
</feature>
<sequence length="185" mass="19883">MKINSILLYTALLLAFVFCNEQAYSQDRKADSKSAQAKGKSLLDVAKANPQLSTFVQALKAADLEKTFDITAKQEFTVFAPSNAAFDSLPAGAKEDLLKPENKEKLRNLLLSHVANGRYASADLTNEKTLQSLGGKEITISNLGGKIMAGGKDVEKADMTSANGVIHIINVVMVPPVEEADADKK</sequence>
<accession>A0ABT8R9B8</accession>
<dbReference type="InterPro" id="IPR000782">
    <property type="entry name" value="FAS1_domain"/>
</dbReference>
<dbReference type="SMART" id="SM00554">
    <property type="entry name" value="FAS1"/>
    <property type="match status" value="1"/>
</dbReference>
<gene>
    <name evidence="3" type="ORF">Q0590_20515</name>
</gene>
<evidence type="ECO:0000313" key="4">
    <source>
        <dbReference type="Proteomes" id="UP001168528"/>
    </source>
</evidence>
<dbReference type="Proteomes" id="UP001168528">
    <property type="component" value="Unassembled WGS sequence"/>
</dbReference>